<accession>A0A6G9ZDX0</accession>
<dbReference type="EMBL" id="CP046173">
    <property type="protein sequence ID" value="QIS23644.1"/>
    <property type="molecule type" value="Genomic_DNA"/>
</dbReference>
<evidence type="ECO:0008006" key="4">
    <source>
        <dbReference type="Google" id="ProtNLM"/>
    </source>
</evidence>
<dbReference type="Gene3D" id="3.40.50.300">
    <property type="entry name" value="P-loop containing nucleotide triphosphate hydrolases"/>
    <property type="match status" value="1"/>
</dbReference>
<dbReference type="Proteomes" id="UP000500953">
    <property type="component" value="Chromosome"/>
</dbReference>
<evidence type="ECO:0000313" key="3">
    <source>
        <dbReference type="Proteomes" id="UP000500953"/>
    </source>
</evidence>
<proteinExistence type="predicted"/>
<dbReference type="InterPro" id="IPR027417">
    <property type="entry name" value="P-loop_NTPase"/>
</dbReference>
<gene>
    <name evidence="2" type="ORF">F6W96_40625</name>
</gene>
<evidence type="ECO:0000256" key="1">
    <source>
        <dbReference type="SAM" id="MobiDB-lite"/>
    </source>
</evidence>
<dbReference type="AlphaFoldDB" id="A0A6G9ZDX0"/>
<evidence type="ECO:0000313" key="2">
    <source>
        <dbReference type="EMBL" id="QIS23644.1"/>
    </source>
</evidence>
<feature type="region of interest" description="Disordered" evidence="1">
    <location>
        <begin position="24"/>
        <end position="50"/>
    </location>
</feature>
<sequence length="567" mass="61520">MGRLMYWPRRWVQDRVLRSYEPRPVKPVAPRTDALAEARRRRRATDRADRRAELAQYRAEQRARDPSRTEPAWRRAYRLTDRGLEGPGGGAMGVIDPPPRFRATSVQACGMFPWLLGDTHPMIGTPLGRNLLTSGTFCYDPVSAAYVSRVQNTPSLFVLGLPTLGKSSLSRKLVLGEIAAGRTPFVFSDTKGEYRALIAALGGKVIRLGHGHGRLNPLAVGALGSIVPRLRAAGRDDLAAQVTAEVHARRKRLVQSLCEIERGETLTQIERNVLNVALRMLDGDPRFGPAAAPLITDLVELIESAPPQLLRTARVGDRQIYAQEVRGLQATLDALLDGEFGSVFAGHSTTPLDLSESVPIGICVDISAVSASDDKLIGAIMLACWEDGFGAIEAAHVLAEAGLAPQRNFLAVLDELWRVLNAGPGMVEAVNGTTRLTRLLGTALLMITHTVKDLRSLASESDIKKAEGFIERAGALIVGGLPSQEMQALDGIIPFTTADLQMVASWSTPGMYDPATGTHTASPGRGRFLLKIGTDRVPGVPFETVFTAIENEKGWHDTDSRFSGMRH</sequence>
<protein>
    <recommendedName>
        <fullName evidence="4">ATP/GTP-binding protein</fullName>
    </recommendedName>
</protein>
<organism evidence="2 3">
    <name type="scientific">Nocardia terpenica</name>
    <dbReference type="NCBI Taxonomy" id="455432"/>
    <lineage>
        <taxon>Bacteria</taxon>
        <taxon>Bacillati</taxon>
        <taxon>Actinomycetota</taxon>
        <taxon>Actinomycetes</taxon>
        <taxon>Mycobacteriales</taxon>
        <taxon>Nocardiaceae</taxon>
        <taxon>Nocardia</taxon>
    </lineage>
</organism>
<dbReference type="RefSeq" id="WP_167490964.1">
    <property type="nucleotide sequence ID" value="NZ_CP046173.1"/>
</dbReference>
<reference evidence="2 3" key="1">
    <citation type="journal article" date="2019" name="ACS Chem. Biol.">
        <title>Identification and Mobilization of a Cryptic Antibiotic Biosynthesis Gene Locus from a Human-Pathogenic Nocardia Isolate.</title>
        <authorList>
            <person name="Herisse M."/>
            <person name="Ishida K."/>
            <person name="Porter J.L."/>
            <person name="Howden B."/>
            <person name="Hertweck C."/>
            <person name="Stinear T.P."/>
            <person name="Pidot S.J."/>
        </authorList>
    </citation>
    <scope>NUCLEOTIDE SEQUENCE [LARGE SCALE GENOMIC DNA]</scope>
    <source>
        <strain evidence="2 3">AUSMDU00012715</strain>
    </source>
</reference>
<dbReference type="SUPFAM" id="SSF52540">
    <property type="entry name" value="P-loop containing nucleoside triphosphate hydrolases"/>
    <property type="match status" value="1"/>
</dbReference>
<name>A0A6G9ZDX0_9NOCA</name>